<evidence type="ECO:0000313" key="4">
    <source>
        <dbReference type="Proteomes" id="UP000722791"/>
    </source>
</evidence>
<feature type="non-terminal residue" evidence="3">
    <location>
        <position position="434"/>
    </location>
</feature>
<dbReference type="InterPro" id="IPR052972">
    <property type="entry name" value="Sacsin_chaperone_reg"/>
</dbReference>
<dbReference type="NCBIfam" id="NF047352">
    <property type="entry name" value="P_loop_sacsin"/>
    <property type="match status" value="1"/>
</dbReference>
<dbReference type="GO" id="GO:0030544">
    <property type="term" value="F:Hsp70 protein binding"/>
    <property type="evidence" value="ECO:0007669"/>
    <property type="project" value="TreeGrafter"/>
</dbReference>
<dbReference type="PANTHER" id="PTHR15600">
    <property type="entry name" value="SACSIN"/>
    <property type="match status" value="1"/>
</dbReference>
<dbReference type="InterPro" id="IPR036890">
    <property type="entry name" value="HATPase_C_sf"/>
</dbReference>
<sequence>GPHEAPVARGMLHGTRCVWVGNGFAPAGKVAFKGSLDLSPWLYVMPAELAPFKVLLLSYGAADGFSAVQYCSVLQDMAEATGVTMQPSDASGDGLTSVAPSPQPPQPLTEVQLGQVVAVAQALADLTLPGGATIYLPDERGVLARAGDLAFNDAPWLAGQPSSAFVRLVHPRISAHVAARLGTPSLRRLLLAASADSMALGTVGGAEAFGQSEALTTRLRHIISDYPEGPGVLMELLQNADDAGATSLELMLDDTTYPSGSILSPAMAVWQGPALLVANDALFSPSDFANISRIGQDSKASRPTSIGRFGLGFNAVYHFTDLPSFVSGDYLVIFDPHAKYLPGVSAAQPGLKIAFARAQLLQQFPDAFTPFNHLGCTMQERFMGTLFRFPLRGPTAAAASDIKTSPTSSADVAALLDSFRRQLPSALLFLKNIR</sequence>
<gene>
    <name evidence="3" type="ORF">Vretimale_10713</name>
</gene>
<feature type="region of interest" description="Disordered" evidence="1">
    <location>
        <begin position="84"/>
        <end position="107"/>
    </location>
</feature>
<evidence type="ECO:0000259" key="2">
    <source>
        <dbReference type="Pfam" id="PF25794"/>
    </source>
</evidence>
<dbReference type="Proteomes" id="UP000722791">
    <property type="component" value="Unassembled WGS sequence"/>
</dbReference>
<feature type="domain" description="Sacsin/Nov" evidence="2">
    <location>
        <begin position="213"/>
        <end position="434"/>
    </location>
</feature>
<feature type="non-terminal residue" evidence="3">
    <location>
        <position position="1"/>
    </location>
</feature>
<proteinExistence type="predicted"/>
<dbReference type="EMBL" id="BNCQ01000021">
    <property type="protein sequence ID" value="GIM06467.1"/>
    <property type="molecule type" value="Genomic_DNA"/>
</dbReference>
<evidence type="ECO:0000256" key="1">
    <source>
        <dbReference type="SAM" id="MobiDB-lite"/>
    </source>
</evidence>
<organism evidence="3 4">
    <name type="scientific">Volvox reticuliferus</name>
    <dbReference type="NCBI Taxonomy" id="1737510"/>
    <lineage>
        <taxon>Eukaryota</taxon>
        <taxon>Viridiplantae</taxon>
        <taxon>Chlorophyta</taxon>
        <taxon>core chlorophytes</taxon>
        <taxon>Chlorophyceae</taxon>
        <taxon>CS clade</taxon>
        <taxon>Chlamydomonadales</taxon>
        <taxon>Volvocaceae</taxon>
        <taxon>Volvox</taxon>
    </lineage>
</organism>
<protein>
    <recommendedName>
        <fullName evidence="2">Sacsin/Nov domain-containing protein</fullName>
    </recommendedName>
</protein>
<name>A0A8J4GF82_9CHLO</name>
<dbReference type="PANTHER" id="PTHR15600:SF42">
    <property type="entry name" value="SACSIN"/>
    <property type="match status" value="1"/>
</dbReference>
<dbReference type="Pfam" id="PF25794">
    <property type="entry name" value="SACS"/>
    <property type="match status" value="1"/>
</dbReference>
<reference evidence="3" key="1">
    <citation type="journal article" date="2021" name="Proc. Natl. Acad. Sci. U.S.A.">
        <title>Three genomes in the algal genus Volvox reveal the fate of a haploid sex-determining region after a transition to homothallism.</title>
        <authorList>
            <person name="Yamamoto K."/>
            <person name="Hamaji T."/>
            <person name="Kawai-Toyooka H."/>
            <person name="Matsuzaki R."/>
            <person name="Takahashi F."/>
            <person name="Nishimura Y."/>
            <person name="Kawachi M."/>
            <person name="Noguchi H."/>
            <person name="Minakuchi Y."/>
            <person name="Umen J.G."/>
            <person name="Toyoda A."/>
            <person name="Nozaki H."/>
        </authorList>
    </citation>
    <scope>NUCLEOTIDE SEQUENCE</scope>
    <source>
        <strain evidence="3">NIES-3785</strain>
    </source>
</reference>
<dbReference type="AlphaFoldDB" id="A0A8J4GF82"/>
<evidence type="ECO:0000313" key="3">
    <source>
        <dbReference type="EMBL" id="GIM06467.1"/>
    </source>
</evidence>
<dbReference type="InterPro" id="IPR058210">
    <property type="entry name" value="SACS/Nov_dom"/>
</dbReference>
<dbReference type="SUPFAM" id="SSF55874">
    <property type="entry name" value="ATPase domain of HSP90 chaperone/DNA topoisomerase II/histidine kinase"/>
    <property type="match status" value="1"/>
</dbReference>
<comment type="caution">
    <text evidence="3">The sequence shown here is derived from an EMBL/GenBank/DDBJ whole genome shotgun (WGS) entry which is preliminary data.</text>
</comment>
<accession>A0A8J4GF82</accession>